<evidence type="ECO:0000313" key="13">
    <source>
        <dbReference type="EMBL" id="RLN38960.1"/>
    </source>
</evidence>
<dbReference type="AlphaFoldDB" id="A0A3L6TFH3"/>
<organism evidence="13 14">
    <name type="scientific">Panicum miliaceum</name>
    <name type="common">Proso millet</name>
    <name type="synonym">Broomcorn millet</name>
    <dbReference type="NCBI Taxonomy" id="4540"/>
    <lineage>
        <taxon>Eukaryota</taxon>
        <taxon>Viridiplantae</taxon>
        <taxon>Streptophyta</taxon>
        <taxon>Embryophyta</taxon>
        <taxon>Tracheophyta</taxon>
        <taxon>Spermatophyta</taxon>
        <taxon>Magnoliopsida</taxon>
        <taxon>Liliopsida</taxon>
        <taxon>Poales</taxon>
        <taxon>Poaceae</taxon>
        <taxon>PACMAD clade</taxon>
        <taxon>Panicoideae</taxon>
        <taxon>Panicodae</taxon>
        <taxon>Paniceae</taxon>
        <taxon>Panicinae</taxon>
        <taxon>Panicum</taxon>
        <taxon>Panicum sect. Panicum</taxon>
    </lineage>
</organism>
<evidence type="ECO:0000256" key="10">
    <source>
        <dbReference type="SAM" id="MobiDB-lite"/>
    </source>
</evidence>
<evidence type="ECO:0000256" key="6">
    <source>
        <dbReference type="ARBA" id="ARBA00022840"/>
    </source>
</evidence>
<feature type="region of interest" description="Disordered" evidence="10">
    <location>
        <begin position="1"/>
        <end position="53"/>
    </location>
</feature>
<comment type="similarity">
    <text evidence="1">Belongs to the class-I aminoacyl-tRNA synthetase family.</text>
</comment>
<evidence type="ECO:0000256" key="9">
    <source>
        <dbReference type="ARBA" id="ARBA00029936"/>
    </source>
</evidence>
<dbReference type="Proteomes" id="UP000275267">
    <property type="component" value="Unassembled WGS sequence"/>
</dbReference>
<comment type="caution">
    <text evidence="13">The sequence shown here is derived from an EMBL/GenBank/DDBJ whole genome shotgun (WGS) entry which is preliminary data.</text>
</comment>
<evidence type="ECO:0000256" key="5">
    <source>
        <dbReference type="ARBA" id="ARBA00022741"/>
    </source>
</evidence>
<dbReference type="InterPro" id="IPR013155">
    <property type="entry name" value="M/V/L/I-tRNA-synth_anticd-bd"/>
</dbReference>
<name>A0A3L6TFH3_PANMI</name>
<evidence type="ECO:0000256" key="1">
    <source>
        <dbReference type="ARBA" id="ARBA00005594"/>
    </source>
</evidence>
<proteinExistence type="inferred from homology"/>
<dbReference type="EMBL" id="PQIB02000001">
    <property type="protein sequence ID" value="RLN38960.1"/>
    <property type="molecule type" value="Genomic_DNA"/>
</dbReference>
<evidence type="ECO:0000256" key="8">
    <source>
        <dbReference type="ARBA" id="ARBA00023146"/>
    </source>
</evidence>
<dbReference type="SUPFAM" id="SSF50677">
    <property type="entry name" value="ValRS/IleRS/LeuRS editing domain"/>
    <property type="match status" value="1"/>
</dbReference>
<evidence type="ECO:0000256" key="3">
    <source>
        <dbReference type="ARBA" id="ARBA00022490"/>
    </source>
</evidence>
<evidence type="ECO:0000259" key="11">
    <source>
        <dbReference type="Pfam" id="PF00133"/>
    </source>
</evidence>
<dbReference type="PANTHER" id="PTHR11946">
    <property type="entry name" value="VALYL-TRNA SYNTHETASES"/>
    <property type="match status" value="1"/>
</dbReference>
<dbReference type="InterPro" id="IPR002300">
    <property type="entry name" value="aa-tRNA-synth_Ia"/>
</dbReference>
<dbReference type="GO" id="GO:0006438">
    <property type="term" value="P:valyl-tRNA aminoacylation"/>
    <property type="evidence" value="ECO:0007669"/>
    <property type="project" value="InterPro"/>
</dbReference>
<reference evidence="14" key="1">
    <citation type="journal article" date="2019" name="Nat. Commun.">
        <title>The genome of broomcorn millet.</title>
        <authorList>
            <person name="Zou C."/>
            <person name="Miki D."/>
            <person name="Li D."/>
            <person name="Tang Q."/>
            <person name="Xiao L."/>
            <person name="Rajput S."/>
            <person name="Deng P."/>
            <person name="Jia W."/>
            <person name="Huang R."/>
            <person name="Zhang M."/>
            <person name="Sun Y."/>
            <person name="Hu J."/>
            <person name="Fu X."/>
            <person name="Schnable P.S."/>
            <person name="Li F."/>
            <person name="Zhang H."/>
            <person name="Feng B."/>
            <person name="Zhu X."/>
            <person name="Liu R."/>
            <person name="Schnable J.C."/>
            <person name="Zhu J.-K."/>
            <person name="Zhang H."/>
        </authorList>
    </citation>
    <scope>NUCLEOTIDE SEQUENCE [LARGE SCALE GENOMIC DNA]</scope>
</reference>
<evidence type="ECO:0000256" key="2">
    <source>
        <dbReference type="ARBA" id="ARBA00013169"/>
    </source>
</evidence>
<dbReference type="Gene3D" id="1.10.730.10">
    <property type="entry name" value="Isoleucyl-tRNA Synthetase, Domain 1"/>
    <property type="match status" value="1"/>
</dbReference>
<keyword evidence="6" id="KW-0067">ATP-binding</keyword>
<keyword evidence="3" id="KW-0963">Cytoplasm</keyword>
<dbReference type="Pfam" id="PF08264">
    <property type="entry name" value="Anticodon_1"/>
    <property type="match status" value="1"/>
</dbReference>
<dbReference type="CDD" id="cd07962">
    <property type="entry name" value="Anticodon_Ia_Val"/>
    <property type="match status" value="1"/>
</dbReference>
<dbReference type="GO" id="GO:0002161">
    <property type="term" value="F:aminoacyl-tRNA deacylase activity"/>
    <property type="evidence" value="ECO:0007669"/>
    <property type="project" value="InterPro"/>
</dbReference>
<feature type="compositionally biased region" description="Basic and acidic residues" evidence="10">
    <location>
        <begin position="25"/>
        <end position="40"/>
    </location>
</feature>
<dbReference type="GO" id="GO:0004832">
    <property type="term" value="F:valine-tRNA ligase activity"/>
    <property type="evidence" value="ECO:0007669"/>
    <property type="project" value="UniProtKB-EC"/>
</dbReference>
<dbReference type="STRING" id="4540.A0A3L6TFH3"/>
<protein>
    <recommendedName>
        <fullName evidence="2">valine--tRNA ligase</fullName>
        <ecNumber evidence="2">6.1.1.9</ecNumber>
    </recommendedName>
    <alternativeName>
        <fullName evidence="9">Valyl-tRNA synthetase</fullName>
    </alternativeName>
</protein>
<keyword evidence="5" id="KW-0547">Nucleotide-binding</keyword>
<evidence type="ECO:0000313" key="14">
    <source>
        <dbReference type="Proteomes" id="UP000275267"/>
    </source>
</evidence>
<dbReference type="InterPro" id="IPR002303">
    <property type="entry name" value="Valyl-tRNA_ligase"/>
</dbReference>
<dbReference type="Gene3D" id="3.90.740.10">
    <property type="entry name" value="Valyl/Leucyl/Isoleucyl-tRNA synthetase, editing domain"/>
    <property type="match status" value="1"/>
</dbReference>
<accession>A0A3L6TFH3</accession>
<dbReference type="SUPFAM" id="SSF47323">
    <property type="entry name" value="Anticodon-binding domain of a subclass of class I aminoacyl-tRNA synthetases"/>
    <property type="match status" value="1"/>
</dbReference>
<feature type="domain" description="Methionyl/Valyl/Leucyl/Isoleucyl-tRNA synthetase anticodon-binding" evidence="12">
    <location>
        <begin position="606"/>
        <end position="745"/>
    </location>
</feature>
<dbReference type="Pfam" id="PF00133">
    <property type="entry name" value="tRNA-synt_1"/>
    <property type="match status" value="1"/>
</dbReference>
<keyword evidence="14" id="KW-1185">Reference proteome</keyword>
<dbReference type="PANTHER" id="PTHR11946:SF109">
    <property type="entry name" value="VALINE--TRNA LIGASE"/>
    <property type="match status" value="1"/>
</dbReference>
<keyword evidence="8" id="KW-0030">Aminoacyl-tRNA synthetase</keyword>
<keyword evidence="7" id="KW-0648">Protein biosynthesis</keyword>
<dbReference type="InterPro" id="IPR014729">
    <property type="entry name" value="Rossmann-like_a/b/a_fold"/>
</dbReference>
<evidence type="ECO:0000259" key="12">
    <source>
        <dbReference type="Pfam" id="PF08264"/>
    </source>
</evidence>
<keyword evidence="4" id="KW-0436">Ligase</keyword>
<dbReference type="InterPro" id="IPR009008">
    <property type="entry name" value="Val/Leu/Ile-tRNA-synth_edit"/>
</dbReference>
<dbReference type="GO" id="GO:0005524">
    <property type="term" value="F:ATP binding"/>
    <property type="evidence" value="ECO:0007669"/>
    <property type="project" value="UniProtKB-KW"/>
</dbReference>
<dbReference type="InterPro" id="IPR009080">
    <property type="entry name" value="tRNAsynth_Ia_anticodon-bd"/>
</dbReference>
<dbReference type="GO" id="GO:0005829">
    <property type="term" value="C:cytosol"/>
    <property type="evidence" value="ECO:0007669"/>
    <property type="project" value="TreeGrafter"/>
</dbReference>
<dbReference type="Gene3D" id="3.40.50.620">
    <property type="entry name" value="HUPs"/>
    <property type="match status" value="3"/>
</dbReference>
<dbReference type="OrthoDB" id="629407at2759"/>
<evidence type="ECO:0000256" key="4">
    <source>
        <dbReference type="ARBA" id="ARBA00022598"/>
    </source>
</evidence>
<dbReference type="InterPro" id="IPR033705">
    <property type="entry name" value="Anticodon_Ia_Val"/>
</dbReference>
<dbReference type="EC" id="6.1.1.9" evidence="2"/>
<gene>
    <name evidence="13" type="ORF">C2845_PM01G29660</name>
</gene>
<dbReference type="FunFam" id="3.40.50.620:FF:000078">
    <property type="entry name" value="Valine--tRNA ligase, mitochondrial"/>
    <property type="match status" value="1"/>
</dbReference>
<feature type="domain" description="Aminoacyl-tRNA synthetase class Ia" evidence="11">
    <location>
        <begin position="147"/>
        <end position="570"/>
    </location>
</feature>
<dbReference type="FunFam" id="1.10.730.10:FF:000009">
    <property type="entry name" value="Valine--tRNA ligase, mitochondrial"/>
    <property type="match status" value="1"/>
</dbReference>
<sequence length="821" mass="93167">MEKPVVPSSEKAPVENVQAASTGSKKAEKIQRKKAIENENPHGCIDPDTPNGQKKLLSPQMDKHYSPSAVEKSWYAWWESSGYFQADSASTKPPFIIVLPPPNVTGALHIGLALTVAIEDAMIRWRRMSGYNALWVPGLHYAGITTQAFTMDEQRSNAVNEAFARLHKEGLIYRDYRLVNWDCTLLTSISDPEVEYIDLKEETMLKIPGYAAPVQFGVLISFAYPLEGGLGELIVATTRIETMLGDTAIAVHPEDKSNGGTQFEGMPRFTARVHIIEALKAKGLYKGTKKNEMSLGVCSRSNDVVEPMIKPPQWFVNCDTMAKSALDSVRSKKIEIIPQHYEQEWNRWLENIHDWCVSRQHCWGHRVPAWYVTLEDDHEKILGSDNDRLIVARNESMALLEAQKKYPGRKFELHQDPDVLDTWFSSSIFAFTVLGWPDDMADLRAFYPISVLETGHDVLFFRTAQMVMMGMQFCGDVPFQKVYLHPIVCDARGRKMCKSLGNVLDPLDVINGMAHEGLLKRLREGNLDPCALKIAMGKMKDYPGGIAECGTDVLRFALISYASQSNRINFDINRVVGYRKWCNKLWNAIRFAMGKFGDHYTPPAMWILSMLNKATGKIIACMEAYRFSDATSAIYFWWQYQLCDVFIEAIKPYFFNDPQEFESARTASRDTLWVCLDTGLRLLHPFMPYVTEELWQRLPQPKDSWKQDSIMISEYPSLVEGWTNDNLENEMDIVLDAVNKIRSLKPPTETHERRPAFALCRSQEIIATILRYQSIIVSLTSVSLVKILKENDETPADCTAAVVNKDLSVYLQLKGALTCRS</sequence>
<dbReference type="SUPFAM" id="SSF52374">
    <property type="entry name" value="Nucleotidylyl transferase"/>
    <property type="match status" value="1"/>
</dbReference>
<evidence type="ECO:0000256" key="7">
    <source>
        <dbReference type="ARBA" id="ARBA00022917"/>
    </source>
</evidence>